<dbReference type="GO" id="GO:0008883">
    <property type="term" value="F:glutamyl-tRNA reductase activity"/>
    <property type="evidence" value="ECO:0007669"/>
    <property type="project" value="UniProtKB-UniRule"/>
</dbReference>
<comment type="function">
    <text evidence="4">Catalyzes the NADPH-dependent reduction of glutamyl-tRNA(Glu) to glutamate 1-semialdehyde (GSA).</text>
</comment>
<dbReference type="AlphaFoldDB" id="A0A9D9IA42"/>
<comment type="pathway">
    <text evidence="4">Porphyrin-containing compound metabolism; protoporphyrin-IX biosynthesis; 5-aminolevulinate from L-glutamyl-tRNA(Glu): step 1/2.</text>
</comment>
<feature type="binding site" evidence="4">
    <location>
        <begin position="47"/>
        <end position="50"/>
    </location>
    <ligand>
        <name>substrate</name>
    </ligand>
</feature>
<keyword evidence="3 4" id="KW-0627">Porphyrin biosynthesis</keyword>
<protein>
    <recommendedName>
        <fullName evidence="4">Glutamyl-tRNA reductase</fullName>
        <shortName evidence="4">GluTR</shortName>
        <ecNumber evidence="4">1.2.1.70</ecNumber>
    </recommendedName>
</protein>
<comment type="caution">
    <text evidence="7">The sequence shown here is derived from an EMBL/GenBank/DDBJ whole genome shotgun (WGS) entry which is preliminary data.</text>
</comment>
<name>A0A9D9IA42_9SPIO</name>
<feature type="binding site" evidence="4">
    <location>
        <position position="100"/>
    </location>
    <ligand>
        <name>substrate</name>
    </ligand>
</feature>
<dbReference type="InterPro" id="IPR015895">
    <property type="entry name" value="4pyrrol_synth_GluRdtase_N"/>
</dbReference>
<proteinExistence type="inferred from homology"/>
<gene>
    <name evidence="4" type="primary">hemA</name>
    <name evidence="7" type="ORF">IAA72_02070</name>
</gene>
<feature type="domain" description="Quinate/shikimate 5-dehydrogenase/glutamyl-tRNA reductase" evidence="5">
    <location>
        <begin position="166"/>
        <end position="262"/>
    </location>
</feature>
<dbReference type="SUPFAM" id="SSF69742">
    <property type="entry name" value="Glutamyl tRNA-reductase catalytic, N-terminal domain"/>
    <property type="match status" value="1"/>
</dbReference>
<feature type="binding site" evidence="4">
    <location>
        <position position="111"/>
    </location>
    <ligand>
        <name>substrate</name>
    </ligand>
</feature>
<dbReference type="PANTHER" id="PTHR43013">
    <property type="entry name" value="GLUTAMYL-TRNA REDUCTASE"/>
    <property type="match status" value="1"/>
</dbReference>
<feature type="domain" description="Glutamyl-tRNA reductase N-terminal" evidence="6">
    <location>
        <begin position="10"/>
        <end position="144"/>
    </location>
</feature>
<dbReference type="Pfam" id="PF05201">
    <property type="entry name" value="GlutR_N"/>
    <property type="match status" value="1"/>
</dbReference>
<dbReference type="EC" id="1.2.1.70" evidence="4"/>
<dbReference type="GO" id="GO:0019353">
    <property type="term" value="P:protoporphyrinogen IX biosynthetic process from glutamate"/>
    <property type="evidence" value="ECO:0007669"/>
    <property type="project" value="TreeGrafter"/>
</dbReference>
<comment type="caution">
    <text evidence="4">Lacks conserved residue(s) required for the propagation of feature annotation.</text>
</comment>
<accession>A0A9D9IA42</accession>
<evidence type="ECO:0000259" key="6">
    <source>
        <dbReference type="Pfam" id="PF05201"/>
    </source>
</evidence>
<dbReference type="Gene3D" id="3.40.50.720">
    <property type="entry name" value="NAD(P)-binding Rossmann-like Domain"/>
    <property type="match status" value="1"/>
</dbReference>
<dbReference type="Proteomes" id="UP000810292">
    <property type="component" value="Unassembled WGS sequence"/>
</dbReference>
<organism evidence="7 8">
    <name type="scientific">Candidatus Ornithospirochaeta stercoravium</name>
    <dbReference type="NCBI Taxonomy" id="2840897"/>
    <lineage>
        <taxon>Bacteria</taxon>
        <taxon>Pseudomonadati</taxon>
        <taxon>Spirochaetota</taxon>
        <taxon>Spirochaetia</taxon>
        <taxon>Spirochaetales</taxon>
        <taxon>Spirochaetaceae</taxon>
        <taxon>Spirochaetaceae incertae sedis</taxon>
        <taxon>Candidatus Ornithospirochaeta</taxon>
    </lineage>
</organism>
<sequence>MFFITALDFTASVKLFEHLQNRGNELLIKAGRKIMKSVRCPFVLIITCDRAELISEEKVSPEILERALSVSPIEAAACRYSISPEDSVRHILLLATGILSPLFGEDTIQGQLTSGAECARLIGSSSPALDKLISSAVSFSRRVHCSRKIRVIDRTIIEKTAETVKDCSKILIVGSGECARLVAERIKGCHEVTMTLRDADKTYLVPDGVRPSSYDDRIKDAEKAEAIISASSGLYHTFTSEELAELDDNKILIDLASPPDLPDYPGVIRIIDMDIDLPERNGVIAYVSSEAEKEEESFYAYIEKSKAMPDLKEEADALSYEVMRRLSSVITSLSLPEEKDREVREAVLSSVHKAYISKTISRINGKH</sequence>
<comment type="catalytic activity">
    <reaction evidence="4">
        <text>(S)-4-amino-5-oxopentanoate + tRNA(Glu) + NADP(+) = L-glutamyl-tRNA(Glu) + NADPH + H(+)</text>
        <dbReference type="Rhea" id="RHEA:12344"/>
        <dbReference type="Rhea" id="RHEA-COMP:9663"/>
        <dbReference type="Rhea" id="RHEA-COMP:9680"/>
        <dbReference type="ChEBI" id="CHEBI:15378"/>
        <dbReference type="ChEBI" id="CHEBI:57501"/>
        <dbReference type="ChEBI" id="CHEBI:57783"/>
        <dbReference type="ChEBI" id="CHEBI:58349"/>
        <dbReference type="ChEBI" id="CHEBI:78442"/>
        <dbReference type="ChEBI" id="CHEBI:78520"/>
        <dbReference type="EC" id="1.2.1.70"/>
    </reaction>
</comment>
<dbReference type="GO" id="GO:0050661">
    <property type="term" value="F:NADP binding"/>
    <property type="evidence" value="ECO:0007669"/>
    <property type="project" value="InterPro"/>
</dbReference>
<dbReference type="InterPro" id="IPR036343">
    <property type="entry name" value="GluRdtase_N_sf"/>
</dbReference>
<dbReference type="HAMAP" id="MF_00087">
    <property type="entry name" value="Glu_tRNA_reductase"/>
    <property type="match status" value="1"/>
</dbReference>
<comment type="domain">
    <text evidence="4">Possesses an unusual extended V-shaped dimeric structure with each monomer consisting of three distinct domains arranged along a curved 'spinal' alpha-helix. The N-terminal catalytic domain specifically recognizes the glutamate moiety of the substrate. The second domain is the NADPH-binding domain, and the third C-terminal domain is responsible for dimerization.</text>
</comment>
<evidence type="ECO:0000256" key="2">
    <source>
        <dbReference type="ARBA" id="ARBA00023002"/>
    </source>
</evidence>
<reference evidence="7" key="2">
    <citation type="journal article" date="2021" name="PeerJ">
        <title>Extensive microbial diversity within the chicken gut microbiome revealed by metagenomics and culture.</title>
        <authorList>
            <person name="Gilroy R."/>
            <person name="Ravi A."/>
            <person name="Getino M."/>
            <person name="Pursley I."/>
            <person name="Horton D.L."/>
            <person name="Alikhan N.F."/>
            <person name="Baker D."/>
            <person name="Gharbi K."/>
            <person name="Hall N."/>
            <person name="Watson M."/>
            <person name="Adriaenssens E.M."/>
            <person name="Foster-Nyarko E."/>
            <person name="Jarju S."/>
            <person name="Secka A."/>
            <person name="Antonio M."/>
            <person name="Oren A."/>
            <person name="Chaudhuri R.R."/>
            <person name="La Ragione R."/>
            <person name="Hildebrand F."/>
            <person name="Pallen M.J."/>
        </authorList>
    </citation>
    <scope>NUCLEOTIDE SEQUENCE</scope>
    <source>
        <strain evidence="7">14700</strain>
    </source>
</reference>
<comment type="subunit">
    <text evidence="4">Homodimer.</text>
</comment>
<dbReference type="PANTHER" id="PTHR43013:SF1">
    <property type="entry name" value="GLUTAMYL-TRNA REDUCTASE"/>
    <property type="match status" value="1"/>
</dbReference>
<dbReference type="Gene3D" id="3.30.460.30">
    <property type="entry name" value="Glutamyl-tRNA reductase, N-terminal domain"/>
    <property type="match status" value="1"/>
</dbReference>
<dbReference type="InterPro" id="IPR006151">
    <property type="entry name" value="Shikm_DH/Glu-tRNA_Rdtase"/>
</dbReference>
<evidence type="ECO:0000256" key="1">
    <source>
        <dbReference type="ARBA" id="ARBA00022857"/>
    </source>
</evidence>
<comment type="similarity">
    <text evidence="4">Belongs to the glutamyl-tRNA reductase family.</text>
</comment>
<evidence type="ECO:0000256" key="3">
    <source>
        <dbReference type="ARBA" id="ARBA00023244"/>
    </source>
</evidence>
<reference evidence="7" key="1">
    <citation type="submission" date="2020-10" db="EMBL/GenBank/DDBJ databases">
        <authorList>
            <person name="Gilroy R."/>
        </authorList>
    </citation>
    <scope>NUCLEOTIDE SEQUENCE</scope>
    <source>
        <strain evidence="7">14700</strain>
    </source>
</reference>
<dbReference type="SUPFAM" id="SSF51735">
    <property type="entry name" value="NAD(P)-binding Rossmann-fold domains"/>
    <property type="match status" value="1"/>
</dbReference>
<keyword evidence="2 4" id="KW-0560">Oxidoreductase</keyword>
<evidence type="ECO:0000256" key="4">
    <source>
        <dbReference type="HAMAP-Rule" id="MF_00087"/>
    </source>
</evidence>
<evidence type="ECO:0000313" key="8">
    <source>
        <dbReference type="Proteomes" id="UP000810292"/>
    </source>
</evidence>
<dbReference type="InterPro" id="IPR036291">
    <property type="entry name" value="NAD(P)-bd_dom_sf"/>
</dbReference>
<comment type="miscellaneous">
    <text evidence="4">During catalysis, the active site Cys acts as a nucleophile attacking the alpha-carbonyl group of tRNA-bound glutamate with the formation of a thioester intermediate between enzyme and glutamate, and the concomitant release of tRNA(Glu). The thioester intermediate is finally reduced by direct hydride transfer from NADPH, to form the product GSA.</text>
</comment>
<dbReference type="Pfam" id="PF01488">
    <property type="entry name" value="Shikimate_DH"/>
    <property type="match status" value="1"/>
</dbReference>
<feature type="active site" description="Nucleophile" evidence="4">
    <location>
        <position position="48"/>
    </location>
</feature>
<evidence type="ECO:0000313" key="7">
    <source>
        <dbReference type="EMBL" id="MBO8468555.1"/>
    </source>
</evidence>
<dbReference type="InterPro" id="IPR000343">
    <property type="entry name" value="4pyrrol_synth_GluRdtase"/>
</dbReference>
<feature type="site" description="Important for activity" evidence="4">
    <location>
        <position position="90"/>
    </location>
</feature>
<evidence type="ECO:0000259" key="5">
    <source>
        <dbReference type="Pfam" id="PF01488"/>
    </source>
</evidence>
<feature type="binding site" evidence="4">
    <location>
        <begin position="174"/>
        <end position="179"/>
    </location>
    <ligand>
        <name>NADP(+)</name>
        <dbReference type="ChEBI" id="CHEBI:58349"/>
    </ligand>
</feature>
<keyword evidence="1 4" id="KW-0521">NADP</keyword>
<dbReference type="EMBL" id="JADIMF010000031">
    <property type="protein sequence ID" value="MBO8468555.1"/>
    <property type="molecule type" value="Genomic_DNA"/>
</dbReference>